<protein>
    <submittedName>
        <fullName evidence="2">Uncharacterized protein</fullName>
    </submittedName>
</protein>
<gene>
    <name evidence="2" type="ORF">HNY73_006377</name>
</gene>
<feature type="region of interest" description="Disordered" evidence="1">
    <location>
        <begin position="12"/>
        <end position="42"/>
    </location>
</feature>
<evidence type="ECO:0000256" key="1">
    <source>
        <dbReference type="SAM" id="MobiDB-lite"/>
    </source>
</evidence>
<dbReference type="Proteomes" id="UP000807504">
    <property type="component" value="Unassembled WGS sequence"/>
</dbReference>
<evidence type="ECO:0000313" key="3">
    <source>
        <dbReference type="Proteomes" id="UP000807504"/>
    </source>
</evidence>
<reference evidence="2" key="1">
    <citation type="journal article" date="2020" name="bioRxiv">
        <title>Chromosome-level reference genome of the European wasp spider Argiope bruennichi: a resource for studies on range expansion and evolutionary adaptation.</title>
        <authorList>
            <person name="Sheffer M.M."/>
            <person name="Hoppe A."/>
            <person name="Krehenwinkel H."/>
            <person name="Uhl G."/>
            <person name="Kuss A.W."/>
            <person name="Jensen L."/>
            <person name="Jensen C."/>
            <person name="Gillespie R.G."/>
            <person name="Hoff K.J."/>
            <person name="Prost S."/>
        </authorList>
    </citation>
    <scope>NUCLEOTIDE SEQUENCE</scope>
</reference>
<reference evidence="2" key="2">
    <citation type="submission" date="2020-06" db="EMBL/GenBank/DDBJ databases">
        <authorList>
            <person name="Sheffer M."/>
        </authorList>
    </citation>
    <scope>NUCLEOTIDE SEQUENCE</scope>
</reference>
<evidence type="ECO:0000313" key="2">
    <source>
        <dbReference type="EMBL" id="KAF8791527.1"/>
    </source>
</evidence>
<proteinExistence type="predicted"/>
<dbReference type="AlphaFoldDB" id="A0A8T0FJV0"/>
<accession>A0A8T0FJV0</accession>
<keyword evidence="3" id="KW-1185">Reference proteome</keyword>
<name>A0A8T0FJV0_ARGBR</name>
<feature type="compositionally biased region" description="Basic and acidic residues" evidence="1">
    <location>
        <begin position="26"/>
        <end position="42"/>
    </location>
</feature>
<organism evidence="2 3">
    <name type="scientific">Argiope bruennichi</name>
    <name type="common">Wasp spider</name>
    <name type="synonym">Aranea bruennichi</name>
    <dbReference type="NCBI Taxonomy" id="94029"/>
    <lineage>
        <taxon>Eukaryota</taxon>
        <taxon>Metazoa</taxon>
        <taxon>Ecdysozoa</taxon>
        <taxon>Arthropoda</taxon>
        <taxon>Chelicerata</taxon>
        <taxon>Arachnida</taxon>
        <taxon>Araneae</taxon>
        <taxon>Araneomorphae</taxon>
        <taxon>Entelegynae</taxon>
        <taxon>Araneoidea</taxon>
        <taxon>Araneidae</taxon>
        <taxon>Argiope</taxon>
    </lineage>
</organism>
<sequence>MNVIHEGTCDPCPNGNHRMGVPIPSEVHHANDSHPHSDTNEDLLRRVQGSLSLRTDFEFKAISDKTFWEEIVALHKRISVKPPSF</sequence>
<comment type="caution">
    <text evidence="2">The sequence shown here is derived from an EMBL/GenBank/DDBJ whole genome shotgun (WGS) entry which is preliminary data.</text>
</comment>
<dbReference type="EMBL" id="JABXBU010000011">
    <property type="protein sequence ID" value="KAF8791527.1"/>
    <property type="molecule type" value="Genomic_DNA"/>
</dbReference>